<protein>
    <submittedName>
        <fullName evidence="3">Transcriptional regulator</fullName>
    </submittedName>
</protein>
<name>A0A090IDK1_9GAMM</name>
<sequence>MTNSINDILEAMDENWPQCADTVSPALLRLLRVSNLFHNQMETLVQRYNLQRAEFSVLATLRRSPIPYCLSPTALSQSMIFSSGGLTKVLHRLNQAELIERVDNLEDKRSKLVQLTSTGKQLIETVMPQLHQKERNVLSVLSPDEQQQLNSFMRRILEAHEP</sequence>
<dbReference type="PANTHER" id="PTHR33164">
    <property type="entry name" value="TRANSCRIPTIONAL REGULATOR, MARR FAMILY"/>
    <property type="match status" value="1"/>
</dbReference>
<dbReference type="PRINTS" id="PR00598">
    <property type="entry name" value="HTHMARR"/>
</dbReference>
<keyword evidence="4" id="KW-1185">Reference proteome</keyword>
<accession>A0A090IDK1</accession>
<dbReference type="EMBL" id="FPLD01000102">
    <property type="protein sequence ID" value="SGZ11690.1"/>
    <property type="molecule type" value="Genomic_DNA"/>
</dbReference>
<dbReference type="Gene3D" id="1.10.10.10">
    <property type="entry name" value="Winged helix-like DNA-binding domain superfamily/Winged helix DNA-binding domain"/>
    <property type="match status" value="1"/>
</dbReference>
<feature type="domain" description="HTH marR-type" evidence="1">
    <location>
        <begin position="20"/>
        <end position="158"/>
    </location>
</feature>
<dbReference type="AlphaFoldDB" id="A0A090IDK1"/>
<dbReference type="InterPro" id="IPR036390">
    <property type="entry name" value="WH_DNA-bd_sf"/>
</dbReference>
<evidence type="ECO:0000259" key="1">
    <source>
        <dbReference type="PROSITE" id="PS50995"/>
    </source>
</evidence>
<dbReference type="PANTHER" id="PTHR33164:SF104">
    <property type="entry name" value="TRANSCRIPTIONAL REGULATORY PROTEIN"/>
    <property type="match status" value="1"/>
</dbReference>
<gene>
    <name evidence="2" type="ORF">MT2528_3529</name>
    <name evidence="3" type="ORF">NVI5450_3728</name>
</gene>
<dbReference type="InterPro" id="IPR000835">
    <property type="entry name" value="HTH_MarR-typ"/>
</dbReference>
<dbReference type="GO" id="GO:0006950">
    <property type="term" value="P:response to stress"/>
    <property type="evidence" value="ECO:0007669"/>
    <property type="project" value="TreeGrafter"/>
</dbReference>
<dbReference type="Pfam" id="PF01047">
    <property type="entry name" value="MarR"/>
    <property type="match status" value="1"/>
</dbReference>
<dbReference type="EMBL" id="FPLJ01000078">
    <property type="protein sequence ID" value="SGY97996.1"/>
    <property type="molecule type" value="Genomic_DNA"/>
</dbReference>
<proteinExistence type="predicted"/>
<evidence type="ECO:0000313" key="4">
    <source>
        <dbReference type="Proteomes" id="UP000182660"/>
    </source>
</evidence>
<evidence type="ECO:0000313" key="5">
    <source>
        <dbReference type="Proteomes" id="UP000183794"/>
    </source>
</evidence>
<evidence type="ECO:0000313" key="3">
    <source>
        <dbReference type="EMBL" id="SGZ11690.1"/>
    </source>
</evidence>
<dbReference type="OrthoDB" id="32523at2"/>
<reference evidence="3 5" key="2">
    <citation type="submission" date="2016-11" db="EMBL/GenBank/DDBJ databases">
        <authorList>
            <person name="Jaros S."/>
            <person name="Januszkiewicz K."/>
            <person name="Wedrychowicz H."/>
        </authorList>
    </citation>
    <scope>NUCLEOTIDE SEQUENCE [LARGE SCALE GENOMIC DNA]</scope>
    <source>
        <strain evidence="3">NVI 5450</strain>
    </source>
</reference>
<dbReference type="KEGG" id="mvs:MVIS_2423"/>
<dbReference type="PATRIC" id="fig|80854.5.peg.2580"/>
<dbReference type="Proteomes" id="UP000182660">
    <property type="component" value="Unassembled WGS sequence"/>
</dbReference>
<organism evidence="3 5">
    <name type="scientific">Moritella viscosa</name>
    <dbReference type="NCBI Taxonomy" id="80854"/>
    <lineage>
        <taxon>Bacteria</taxon>
        <taxon>Pseudomonadati</taxon>
        <taxon>Pseudomonadota</taxon>
        <taxon>Gammaproteobacteria</taxon>
        <taxon>Alteromonadales</taxon>
        <taxon>Moritellaceae</taxon>
        <taxon>Moritella</taxon>
    </lineage>
</organism>
<dbReference type="SMART" id="SM00347">
    <property type="entry name" value="HTH_MARR"/>
    <property type="match status" value="1"/>
</dbReference>
<evidence type="ECO:0000313" key="2">
    <source>
        <dbReference type="EMBL" id="SGY97996.1"/>
    </source>
</evidence>
<dbReference type="InterPro" id="IPR036388">
    <property type="entry name" value="WH-like_DNA-bd_sf"/>
</dbReference>
<dbReference type="InterPro" id="IPR039422">
    <property type="entry name" value="MarR/SlyA-like"/>
</dbReference>
<dbReference type="STRING" id="80854.MVIS_2423"/>
<dbReference type="RefSeq" id="WP_045110601.1">
    <property type="nucleotide sequence ID" value="NZ_CAWQZC010000025.1"/>
</dbReference>
<dbReference type="SUPFAM" id="SSF46785">
    <property type="entry name" value="Winged helix' DNA-binding domain"/>
    <property type="match status" value="1"/>
</dbReference>
<dbReference type="PROSITE" id="PS50995">
    <property type="entry name" value="HTH_MARR_2"/>
    <property type="match status" value="1"/>
</dbReference>
<dbReference type="GO" id="GO:0003700">
    <property type="term" value="F:DNA-binding transcription factor activity"/>
    <property type="evidence" value="ECO:0007669"/>
    <property type="project" value="InterPro"/>
</dbReference>
<reference evidence="2 4" key="1">
    <citation type="submission" date="2016-11" db="EMBL/GenBank/DDBJ databases">
        <authorList>
            <person name="Klemetsen T."/>
        </authorList>
    </citation>
    <scope>NUCLEOTIDE SEQUENCE [LARGE SCALE GENOMIC DNA]</scope>
    <source>
        <strain evidence="2">MT 2528</strain>
    </source>
</reference>
<dbReference type="HOGENOM" id="CLU_083287_27_5_6"/>
<dbReference type="GeneID" id="61297350"/>
<dbReference type="Proteomes" id="UP000183794">
    <property type="component" value="Unassembled WGS sequence"/>
</dbReference>